<dbReference type="RefSeq" id="WP_211304254.1">
    <property type="nucleotide sequence ID" value="NZ_PVTF01000002.1"/>
</dbReference>
<dbReference type="InterPro" id="IPR006158">
    <property type="entry name" value="Cobalamin-bd"/>
</dbReference>
<evidence type="ECO:0000313" key="2">
    <source>
        <dbReference type="EMBL" id="PRY44467.1"/>
    </source>
</evidence>
<protein>
    <submittedName>
        <fullName evidence="2">Methanogenic corrinoid protein MtbC1</fullName>
    </submittedName>
</protein>
<dbReference type="Proteomes" id="UP000239494">
    <property type="component" value="Unassembled WGS sequence"/>
</dbReference>
<dbReference type="Pfam" id="PF02607">
    <property type="entry name" value="B12-binding_2"/>
    <property type="match status" value="1"/>
</dbReference>
<dbReference type="InterPro" id="IPR003759">
    <property type="entry name" value="Cbl-bd_cap"/>
</dbReference>
<dbReference type="GO" id="GO:0046872">
    <property type="term" value="F:metal ion binding"/>
    <property type="evidence" value="ECO:0007669"/>
    <property type="project" value="InterPro"/>
</dbReference>
<dbReference type="SUPFAM" id="SSF52242">
    <property type="entry name" value="Cobalamin (vitamin B12)-binding domain"/>
    <property type="match status" value="1"/>
</dbReference>
<evidence type="ECO:0000313" key="3">
    <source>
        <dbReference type="Proteomes" id="UP000239494"/>
    </source>
</evidence>
<keyword evidence="3" id="KW-1185">Reference proteome</keyword>
<dbReference type="InterPro" id="IPR036594">
    <property type="entry name" value="Meth_synthase_dom"/>
</dbReference>
<dbReference type="Pfam" id="PF02310">
    <property type="entry name" value="B12-binding"/>
    <property type="match status" value="1"/>
</dbReference>
<dbReference type="InterPro" id="IPR036724">
    <property type="entry name" value="Cobalamin-bd_sf"/>
</dbReference>
<dbReference type="Gene3D" id="3.40.50.280">
    <property type="entry name" value="Cobalamin-binding domain"/>
    <property type="match status" value="1"/>
</dbReference>
<dbReference type="PROSITE" id="PS51332">
    <property type="entry name" value="B12_BINDING"/>
    <property type="match status" value="1"/>
</dbReference>
<reference evidence="2 3" key="1">
    <citation type="submission" date="2018-03" db="EMBL/GenBank/DDBJ databases">
        <title>Genomic Encyclopedia of Archaeal and Bacterial Type Strains, Phase II (KMG-II): from individual species to whole genera.</title>
        <authorList>
            <person name="Goeker M."/>
        </authorList>
    </citation>
    <scope>NUCLEOTIDE SEQUENCE [LARGE SCALE GENOMIC DNA]</scope>
    <source>
        <strain evidence="2 3">DSM 44720</strain>
    </source>
</reference>
<dbReference type="AlphaFoldDB" id="A0A2T0TFL4"/>
<sequence>MTTPDGLPTEAFDHALSTVDAPAAIALVQGLLDDGVDPLAVLVDVIAHGQRAVGDRWQRGEWTVAKEHAATAVAVSATEVVTRFADRVPVTRGKVVVACAEREWHALPAMIIGTAIRLDGWDTVLLGASTSPARLSQCLHDVGPDATAVSCSVLGALPTTRRFIEASTTAGVPIMVGGSAFGSDDVRARALGATAWAPHAQGAVDALHHLPPVVRRAAPLPKAPMAEQAAIEVGHQRLVQTLRDRWSATTTDGPATEVAREVPHQAVHAVSAALLTGDPRPLAETARWIDHLLTVRGADPRLSAELGDELATALRDYPAAHGLVRRHWTEGLVPQGEHAR</sequence>
<dbReference type="GO" id="GO:0031419">
    <property type="term" value="F:cobalamin binding"/>
    <property type="evidence" value="ECO:0007669"/>
    <property type="project" value="InterPro"/>
</dbReference>
<organism evidence="2 3">
    <name type="scientific">Umezawaea tangerina</name>
    <dbReference type="NCBI Taxonomy" id="84725"/>
    <lineage>
        <taxon>Bacteria</taxon>
        <taxon>Bacillati</taxon>
        <taxon>Actinomycetota</taxon>
        <taxon>Actinomycetes</taxon>
        <taxon>Pseudonocardiales</taxon>
        <taxon>Pseudonocardiaceae</taxon>
        <taxon>Umezawaea</taxon>
    </lineage>
</organism>
<feature type="domain" description="B12-binding" evidence="1">
    <location>
        <begin position="92"/>
        <end position="217"/>
    </location>
</feature>
<gene>
    <name evidence="2" type="ORF">CLV43_10232</name>
</gene>
<comment type="caution">
    <text evidence="2">The sequence shown here is derived from an EMBL/GenBank/DDBJ whole genome shotgun (WGS) entry which is preliminary data.</text>
</comment>
<accession>A0A2T0TFL4</accession>
<dbReference type="EMBL" id="PVTF01000002">
    <property type="protein sequence ID" value="PRY44467.1"/>
    <property type="molecule type" value="Genomic_DNA"/>
</dbReference>
<dbReference type="SUPFAM" id="SSF47644">
    <property type="entry name" value="Methionine synthase domain"/>
    <property type="match status" value="1"/>
</dbReference>
<dbReference type="Gene3D" id="1.10.1240.10">
    <property type="entry name" value="Methionine synthase domain"/>
    <property type="match status" value="1"/>
</dbReference>
<evidence type="ECO:0000259" key="1">
    <source>
        <dbReference type="PROSITE" id="PS51332"/>
    </source>
</evidence>
<proteinExistence type="predicted"/>
<name>A0A2T0TFL4_9PSEU</name>